<protein>
    <submittedName>
        <fullName evidence="1">Uncharacterized protein</fullName>
    </submittedName>
</protein>
<reference evidence="1 2" key="1">
    <citation type="journal article" date="2019" name="New Phytol.">
        <title>Comparative genomics reveals unique wood-decay strategies and fruiting body development in the Schizophyllaceae.</title>
        <authorList>
            <person name="Almasi E."/>
            <person name="Sahu N."/>
            <person name="Krizsan K."/>
            <person name="Balint B."/>
            <person name="Kovacs G.M."/>
            <person name="Kiss B."/>
            <person name="Cseklye J."/>
            <person name="Drula E."/>
            <person name="Henrissat B."/>
            <person name="Nagy I."/>
            <person name="Chovatia M."/>
            <person name="Adam C."/>
            <person name="LaButti K."/>
            <person name="Lipzen A."/>
            <person name="Riley R."/>
            <person name="Grigoriev I.V."/>
            <person name="Nagy L.G."/>
        </authorList>
    </citation>
    <scope>NUCLEOTIDE SEQUENCE [LARGE SCALE GENOMIC DNA]</scope>
    <source>
        <strain evidence="1 2">NL-1724</strain>
    </source>
</reference>
<evidence type="ECO:0000313" key="1">
    <source>
        <dbReference type="EMBL" id="TRM69782.1"/>
    </source>
</evidence>
<name>A0A550CYA4_9AGAR</name>
<accession>A0A550CYA4</accession>
<organism evidence="1 2">
    <name type="scientific">Schizophyllum amplum</name>
    <dbReference type="NCBI Taxonomy" id="97359"/>
    <lineage>
        <taxon>Eukaryota</taxon>
        <taxon>Fungi</taxon>
        <taxon>Dikarya</taxon>
        <taxon>Basidiomycota</taxon>
        <taxon>Agaricomycotina</taxon>
        <taxon>Agaricomycetes</taxon>
        <taxon>Agaricomycetidae</taxon>
        <taxon>Agaricales</taxon>
        <taxon>Schizophyllaceae</taxon>
        <taxon>Schizophyllum</taxon>
    </lineage>
</organism>
<evidence type="ECO:0000313" key="2">
    <source>
        <dbReference type="Proteomes" id="UP000320762"/>
    </source>
</evidence>
<sequence length="165" mass="18540">MLCRWLDGACRDVDRHLCSRRGDDLPCPYKSDFLMLLGQSTRLSNRFACALTAVCLRLPTYPQHILRLPSYLSFRLPRPSGQVYRRVEITVQLRLSRCTDAFGADRWTNPGTKARARTKLSSVPASIPCMRSADAPLALGHVHFVSMFSTCYGLSPPPRAPAHYT</sequence>
<dbReference type="Proteomes" id="UP000320762">
    <property type="component" value="Unassembled WGS sequence"/>
</dbReference>
<proteinExistence type="predicted"/>
<dbReference type="AlphaFoldDB" id="A0A550CYA4"/>
<keyword evidence="2" id="KW-1185">Reference proteome</keyword>
<dbReference type="EMBL" id="VDMD01000001">
    <property type="protein sequence ID" value="TRM69782.1"/>
    <property type="molecule type" value="Genomic_DNA"/>
</dbReference>
<gene>
    <name evidence="1" type="ORF">BD626DRAFT_18380</name>
</gene>
<comment type="caution">
    <text evidence="1">The sequence shown here is derived from an EMBL/GenBank/DDBJ whole genome shotgun (WGS) entry which is preliminary data.</text>
</comment>